<dbReference type="PANTHER" id="PTHR40020">
    <property type="entry name" value="CYTOCHROME C OXIDASE ASSEMBLY FACTOR 2"/>
    <property type="match status" value="1"/>
</dbReference>
<name>A0A8H3I479_9LECA</name>
<sequence length="135" mass="15074">MSPHPSLHPRSRLTTSLFTSTLLLSFVVVGMPHILPCPRPRLEYTESSPSPSSCSSSETSKLQELDDRICGERGKQAVQAMEDERRVRDEREEMRSRGRECPVPRPGGWVGGLMGFGREEMGKGEDGERKDEEAS</sequence>
<protein>
    <submittedName>
        <fullName evidence="3">Uncharacterized protein</fullName>
    </submittedName>
</protein>
<feature type="compositionally biased region" description="Basic and acidic residues" evidence="1">
    <location>
        <begin position="61"/>
        <end position="75"/>
    </location>
</feature>
<feature type="signal peptide" evidence="2">
    <location>
        <begin position="1"/>
        <end position="32"/>
    </location>
</feature>
<dbReference type="GO" id="GO:0005759">
    <property type="term" value="C:mitochondrial matrix"/>
    <property type="evidence" value="ECO:0007669"/>
    <property type="project" value="TreeGrafter"/>
</dbReference>
<evidence type="ECO:0000313" key="3">
    <source>
        <dbReference type="EMBL" id="CAF9914392.1"/>
    </source>
</evidence>
<dbReference type="AlphaFoldDB" id="A0A8H3I479"/>
<accession>A0A8H3I479</accession>
<comment type="caution">
    <text evidence="3">The sequence shown here is derived from an EMBL/GenBank/DDBJ whole genome shotgun (WGS) entry which is preliminary data.</text>
</comment>
<feature type="compositionally biased region" description="Basic and acidic residues" evidence="1">
    <location>
        <begin position="82"/>
        <end position="102"/>
    </location>
</feature>
<dbReference type="Pfam" id="PF17051">
    <property type="entry name" value="COA2"/>
    <property type="match status" value="1"/>
</dbReference>
<proteinExistence type="predicted"/>
<feature type="chain" id="PRO_5034316544" evidence="2">
    <location>
        <begin position="33"/>
        <end position="135"/>
    </location>
</feature>
<dbReference type="InterPro" id="IPR031459">
    <property type="entry name" value="Coa2"/>
</dbReference>
<gene>
    <name evidence="3" type="ORF">HETSPECPRED_001969</name>
</gene>
<evidence type="ECO:0000256" key="2">
    <source>
        <dbReference type="SAM" id="SignalP"/>
    </source>
</evidence>
<evidence type="ECO:0000256" key="1">
    <source>
        <dbReference type="SAM" id="MobiDB-lite"/>
    </source>
</evidence>
<dbReference type="GO" id="GO:0033617">
    <property type="term" value="P:mitochondrial respiratory chain complex IV assembly"/>
    <property type="evidence" value="ECO:0007669"/>
    <property type="project" value="InterPro"/>
</dbReference>
<dbReference type="EMBL" id="CAJPDS010000014">
    <property type="protein sequence ID" value="CAF9914392.1"/>
    <property type="molecule type" value="Genomic_DNA"/>
</dbReference>
<feature type="compositionally biased region" description="Basic and acidic residues" evidence="1">
    <location>
        <begin position="117"/>
        <end position="135"/>
    </location>
</feature>
<dbReference type="PANTHER" id="PTHR40020:SF1">
    <property type="entry name" value="CYTOCHROME C OXIDASE ASSEMBLY FACTOR 2"/>
    <property type="match status" value="1"/>
</dbReference>
<keyword evidence="2" id="KW-0732">Signal</keyword>
<reference evidence="3" key="1">
    <citation type="submission" date="2021-03" db="EMBL/GenBank/DDBJ databases">
        <authorList>
            <person name="Tagirdzhanova G."/>
        </authorList>
    </citation>
    <scope>NUCLEOTIDE SEQUENCE</scope>
</reference>
<feature type="region of interest" description="Disordered" evidence="1">
    <location>
        <begin position="40"/>
        <end position="135"/>
    </location>
</feature>
<keyword evidence="4" id="KW-1185">Reference proteome</keyword>
<dbReference type="Proteomes" id="UP000664521">
    <property type="component" value="Unassembled WGS sequence"/>
</dbReference>
<organism evidence="3 4">
    <name type="scientific">Heterodermia speciosa</name>
    <dbReference type="NCBI Taxonomy" id="116794"/>
    <lineage>
        <taxon>Eukaryota</taxon>
        <taxon>Fungi</taxon>
        <taxon>Dikarya</taxon>
        <taxon>Ascomycota</taxon>
        <taxon>Pezizomycotina</taxon>
        <taxon>Lecanoromycetes</taxon>
        <taxon>OSLEUM clade</taxon>
        <taxon>Lecanoromycetidae</taxon>
        <taxon>Caliciales</taxon>
        <taxon>Physciaceae</taxon>
        <taxon>Heterodermia</taxon>
    </lineage>
</organism>
<evidence type="ECO:0000313" key="4">
    <source>
        <dbReference type="Proteomes" id="UP000664521"/>
    </source>
</evidence>
<feature type="compositionally biased region" description="Low complexity" evidence="1">
    <location>
        <begin position="45"/>
        <end position="60"/>
    </location>
</feature>